<dbReference type="InterPro" id="IPR031778">
    <property type="entry name" value="Sortilin_N"/>
</dbReference>
<sequence length="193" mass="22169">MNKNNKITRTYVSFDDGKNFVPLELKGAPYCLDNNCGIELDLECSKDFIKNNFPEKWIAKFKGTSHRKDSKRRNMFVSFDGGKYWKILNSKIDKLIIINHGSLLFGAERSTGGIWYSYDRGREWYKESIGNFKLIDIIPLESPNNLVIATLEGVGILILKSFTYRDSSGTASKDKRFPILPKIHLLCAWMTEN</sequence>
<dbReference type="EMBL" id="JWZT01003547">
    <property type="protein sequence ID" value="KII66378.1"/>
    <property type="molecule type" value="Genomic_DNA"/>
</dbReference>
<dbReference type="OrthoDB" id="5949766at2759"/>
<accession>A0A0C2JB18</accession>
<evidence type="ECO:0000313" key="4">
    <source>
        <dbReference type="Proteomes" id="UP000031668"/>
    </source>
</evidence>
<dbReference type="Proteomes" id="UP000031668">
    <property type="component" value="Unassembled WGS sequence"/>
</dbReference>
<dbReference type="AlphaFoldDB" id="A0A0C2JB18"/>
<reference evidence="3 4" key="1">
    <citation type="journal article" date="2014" name="Genome Biol. Evol.">
        <title>The genome of the myxosporean Thelohanellus kitauei shows adaptations to nutrient acquisition within its fish host.</title>
        <authorList>
            <person name="Yang Y."/>
            <person name="Xiong J."/>
            <person name="Zhou Z."/>
            <person name="Huo F."/>
            <person name="Miao W."/>
            <person name="Ran C."/>
            <person name="Liu Y."/>
            <person name="Zhang J."/>
            <person name="Feng J."/>
            <person name="Wang M."/>
            <person name="Wang M."/>
            <person name="Wang L."/>
            <person name="Yao B."/>
        </authorList>
    </citation>
    <scope>NUCLEOTIDE SEQUENCE [LARGE SCALE GENOMIC DNA]</scope>
    <source>
        <strain evidence="3">Wuqing</strain>
    </source>
</reference>
<dbReference type="InterPro" id="IPR036278">
    <property type="entry name" value="Sialidase_sf"/>
</dbReference>
<dbReference type="Pfam" id="PF15902">
    <property type="entry name" value="Sortilin-Vps10"/>
    <property type="match status" value="1"/>
</dbReference>
<feature type="domain" description="Sortilin N-terminal" evidence="2">
    <location>
        <begin position="3"/>
        <end position="130"/>
    </location>
</feature>
<name>A0A0C2JB18_THEKT</name>
<protein>
    <recommendedName>
        <fullName evidence="2">Sortilin N-terminal domain-containing protein</fullName>
    </recommendedName>
</protein>
<keyword evidence="1" id="KW-0677">Repeat</keyword>
<comment type="caution">
    <text evidence="3">The sequence shown here is derived from an EMBL/GenBank/DDBJ whole genome shotgun (WGS) entry which is preliminary data.</text>
</comment>
<evidence type="ECO:0000313" key="3">
    <source>
        <dbReference type="EMBL" id="KII66378.1"/>
    </source>
</evidence>
<keyword evidence="4" id="KW-1185">Reference proteome</keyword>
<dbReference type="CDD" id="cd15482">
    <property type="entry name" value="Sialidase_non-viral"/>
    <property type="match status" value="1"/>
</dbReference>
<evidence type="ECO:0000259" key="2">
    <source>
        <dbReference type="Pfam" id="PF15902"/>
    </source>
</evidence>
<organism evidence="3 4">
    <name type="scientific">Thelohanellus kitauei</name>
    <name type="common">Myxosporean</name>
    <dbReference type="NCBI Taxonomy" id="669202"/>
    <lineage>
        <taxon>Eukaryota</taxon>
        <taxon>Metazoa</taxon>
        <taxon>Cnidaria</taxon>
        <taxon>Myxozoa</taxon>
        <taxon>Myxosporea</taxon>
        <taxon>Bivalvulida</taxon>
        <taxon>Platysporina</taxon>
        <taxon>Myxobolidae</taxon>
        <taxon>Thelohanellus</taxon>
    </lineage>
</organism>
<evidence type="ECO:0000256" key="1">
    <source>
        <dbReference type="ARBA" id="ARBA00022737"/>
    </source>
</evidence>
<proteinExistence type="predicted"/>
<gene>
    <name evidence="3" type="ORF">RF11_13612</name>
</gene>
<dbReference type="SUPFAM" id="SSF50939">
    <property type="entry name" value="Sialidases"/>
    <property type="match status" value="1"/>
</dbReference>